<comment type="caution">
    <text evidence="1">The sequence shown here is derived from an EMBL/GenBank/DDBJ whole genome shotgun (WGS) entry which is preliminary data.</text>
</comment>
<keyword evidence="2" id="KW-1185">Reference proteome</keyword>
<proteinExistence type="predicted"/>
<dbReference type="Proteomes" id="UP000663802">
    <property type="component" value="Unassembled WGS sequence"/>
</dbReference>
<gene>
    <name evidence="1" type="ORF">CSC2_07650</name>
</gene>
<protein>
    <recommendedName>
        <fullName evidence="3">Phage protein</fullName>
    </recommendedName>
</protein>
<accession>A0ABQ1E673</accession>
<reference evidence="1 2" key="1">
    <citation type="journal article" date="2021" name="Int. J. Syst. Evol. Microbiol.">
        <title>Clostridium zeae sp. nov., isolated from corn silage.</title>
        <authorList>
            <person name="Kobayashi H."/>
            <person name="Tanizawa Y."/>
            <person name="Yagura M."/>
            <person name="Sakamoto M."/>
            <person name="Ohkuma M."/>
            <person name="Tohno M."/>
        </authorList>
    </citation>
    <scope>NUCLEOTIDE SEQUENCE [LARGE SCALE GENOMIC DNA]</scope>
    <source>
        <strain evidence="1 2">CSC2</strain>
    </source>
</reference>
<dbReference type="EMBL" id="BMBA01000001">
    <property type="protein sequence ID" value="GFZ30239.1"/>
    <property type="molecule type" value="Genomic_DNA"/>
</dbReference>
<evidence type="ECO:0000313" key="2">
    <source>
        <dbReference type="Proteomes" id="UP000663802"/>
    </source>
</evidence>
<evidence type="ECO:0000313" key="1">
    <source>
        <dbReference type="EMBL" id="GFZ30239.1"/>
    </source>
</evidence>
<sequence>MIECQLCEEYFDEEDMTECPECLKEMCQDCYERHVPICFYVSEHNSSDIDSE</sequence>
<evidence type="ECO:0008006" key="3">
    <source>
        <dbReference type="Google" id="ProtNLM"/>
    </source>
</evidence>
<name>A0ABQ1E673_9CLOT</name>
<dbReference type="RefSeq" id="WP_206868227.1">
    <property type="nucleotide sequence ID" value="NZ_BMBA01000001.1"/>
</dbReference>
<organism evidence="1 2">
    <name type="scientific">Clostridium zeae</name>
    <dbReference type="NCBI Taxonomy" id="2759022"/>
    <lineage>
        <taxon>Bacteria</taxon>
        <taxon>Bacillati</taxon>
        <taxon>Bacillota</taxon>
        <taxon>Clostridia</taxon>
        <taxon>Eubacteriales</taxon>
        <taxon>Clostridiaceae</taxon>
        <taxon>Clostridium</taxon>
    </lineage>
</organism>